<protein>
    <submittedName>
        <fullName evidence="2">Uncharacterized protein</fullName>
    </submittedName>
</protein>
<gene>
    <name evidence="2" type="ORF">BaRGS_00024872</name>
</gene>
<evidence type="ECO:0000313" key="2">
    <source>
        <dbReference type="EMBL" id="KAK7483855.1"/>
    </source>
</evidence>
<evidence type="ECO:0000313" key="3">
    <source>
        <dbReference type="Proteomes" id="UP001519460"/>
    </source>
</evidence>
<proteinExistence type="predicted"/>
<dbReference type="AlphaFoldDB" id="A0ABD0K9U5"/>
<reference evidence="2 3" key="1">
    <citation type="journal article" date="2023" name="Sci. Data">
        <title>Genome assembly of the Korean intertidal mud-creeper Batillaria attramentaria.</title>
        <authorList>
            <person name="Patra A.K."/>
            <person name="Ho P.T."/>
            <person name="Jun S."/>
            <person name="Lee S.J."/>
            <person name="Kim Y."/>
            <person name="Won Y.J."/>
        </authorList>
    </citation>
    <scope>NUCLEOTIDE SEQUENCE [LARGE SCALE GENOMIC DNA]</scope>
    <source>
        <strain evidence="2">Wonlab-2016</strain>
    </source>
</reference>
<dbReference type="Proteomes" id="UP001519460">
    <property type="component" value="Unassembled WGS sequence"/>
</dbReference>
<keyword evidence="3" id="KW-1185">Reference proteome</keyword>
<feature type="region of interest" description="Disordered" evidence="1">
    <location>
        <begin position="1"/>
        <end position="23"/>
    </location>
</feature>
<name>A0ABD0K9U5_9CAEN</name>
<accession>A0ABD0K9U5</accession>
<dbReference type="EMBL" id="JACVVK020000219">
    <property type="protein sequence ID" value="KAK7483855.1"/>
    <property type="molecule type" value="Genomic_DNA"/>
</dbReference>
<sequence>MADQLSRPKLNTDCPDTGLPQTDRSAELMITVSTTPATSDGPVGTTPPCMNGSMAHNVMHSKLIDNIQFVPGTQCYTVPSVNDITFAVWWSFNFSTD</sequence>
<evidence type="ECO:0000256" key="1">
    <source>
        <dbReference type="SAM" id="MobiDB-lite"/>
    </source>
</evidence>
<organism evidence="2 3">
    <name type="scientific">Batillaria attramentaria</name>
    <dbReference type="NCBI Taxonomy" id="370345"/>
    <lineage>
        <taxon>Eukaryota</taxon>
        <taxon>Metazoa</taxon>
        <taxon>Spiralia</taxon>
        <taxon>Lophotrochozoa</taxon>
        <taxon>Mollusca</taxon>
        <taxon>Gastropoda</taxon>
        <taxon>Caenogastropoda</taxon>
        <taxon>Sorbeoconcha</taxon>
        <taxon>Cerithioidea</taxon>
        <taxon>Batillariidae</taxon>
        <taxon>Batillaria</taxon>
    </lineage>
</organism>
<comment type="caution">
    <text evidence="2">The sequence shown here is derived from an EMBL/GenBank/DDBJ whole genome shotgun (WGS) entry which is preliminary data.</text>
</comment>